<dbReference type="EMBL" id="LR746268">
    <property type="protein sequence ID" value="CAA7396609.1"/>
    <property type="molecule type" value="Genomic_DNA"/>
</dbReference>
<keyword evidence="2" id="KW-0433">Leucine-rich repeat</keyword>
<evidence type="ECO:0000256" key="3">
    <source>
        <dbReference type="ARBA" id="ARBA00022692"/>
    </source>
</evidence>
<evidence type="ECO:0000256" key="9">
    <source>
        <dbReference type="SAM" id="Phobius"/>
    </source>
</evidence>
<feature type="chain" id="PRO_5029504745" description="Protein kinase domain-containing protein" evidence="10">
    <location>
        <begin position="28"/>
        <end position="605"/>
    </location>
</feature>
<evidence type="ECO:0000256" key="4">
    <source>
        <dbReference type="ARBA" id="ARBA00022729"/>
    </source>
</evidence>
<dbReference type="Proteomes" id="UP000663760">
    <property type="component" value="Chromosome 5"/>
</dbReference>
<dbReference type="InterPro" id="IPR032675">
    <property type="entry name" value="LRR_dom_sf"/>
</dbReference>
<dbReference type="Pfam" id="PF07714">
    <property type="entry name" value="PK_Tyr_Ser-Thr"/>
    <property type="match status" value="1"/>
</dbReference>
<dbReference type="Gene3D" id="3.30.200.20">
    <property type="entry name" value="Phosphorylase Kinase, domain 1"/>
    <property type="match status" value="1"/>
</dbReference>
<keyword evidence="3 9" id="KW-0812">Transmembrane</keyword>
<dbReference type="CDD" id="cd14066">
    <property type="entry name" value="STKc_IRAK"/>
    <property type="match status" value="1"/>
</dbReference>
<evidence type="ECO:0000256" key="2">
    <source>
        <dbReference type="ARBA" id="ARBA00022614"/>
    </source>
</evidence>
<dbReference type="InterPro" id="IPR013210">
    <property type="entry name" value="LRR_N_plant-typ"/>
</dbReference>
<dbReference type="FunFam" id="3.30.200.20:FF:000428">
    <property type="entry name" value="Inactive LRR receptor-like serine/threonine-protein kinase BIR2"/>
    <property type="match status" value="1"/>
</dbReference>
<feature type="transmembrane region" description="Helical" evidence="9">
    <location>
        <begin position="221"/>
        <end position="245"/>
    </location>
</feature>
<dbReference type="PROSITE" id="PS50011">
    <property type="entry name" value="PROTEIN_KINASE_DOM"/>
    <property type="match status" value="1"/>
</dbReference>
<keyword evidence="8" id="KW-0325">Glycoprotein</keyword>
<dbReference type="InterPro" id="IPR051824">
    <property type="entry name" value="LRR_Rcpt-Like_S/T_Kinase"/>
</dbReference>
<feature type="domain" description="Protein kinase" evidence="11">
    <location>
        <begin position="297"/>
        <end position="582"/>
    </location>
</feature>
<sequence length="605" mass="66378">MGRNDLTALLHPILWLLVSSVTNGAEGDIHCLQSIRASLHDPNSYLNVWKFGDHPDGYICKFPGVECWHPNENKVLSLRLSGMGLQGSFPSGIENCTSLTGLDLSNNNLSGPIPLDISRKIKFVTMLDLSYNSFSGEIPVGLANCSYLNVLDLQHNQLSGGIPQALGQLIRLNSLNVADNLLTGVVPPFANPSVTLNLENNPGLCSRGSSGPCKGKENTNVGVIIGPAAGGLLLTAIVVAAILFLRVRRAKSPKRRTDDGNRWAKSFKGTKNIQVFMFEKSISKMKLSDLMGATNDFSDETIIVSSGTGTVYRATLPDGSRLAVKRLRDSQHSEKQFQSEMATLGSMRHNNLVPLLGFCIAKRERLVVYKHMANGTLYNRLHDDDPEGQGMEWPHRLRIGIGAARGLAWLHHNCNPRVLHRNISSKCILLDEDYEPKISDFGLARLMNPVDTHLSTFVNAGFGELGYIAPEYVRTLRATPKGDVFSFGVVLIELVTSERPTHVASAPGGFNGTLVEWISHLSCNSLLQDAIDKSLVGKGCDEELFQFLKIACSCVLPDPKERPTMFEVFQFLRVIGERYHFTAEDDLGLLQGSDANYPDELIVAQ</sequence>
<dbReference type="GO" id="GO:0016020">
    <property type="term" value="C:membrane"/>
    <property type="evidence" value="ECO:0007669"/>
    <property type="project" value="UniProtKB-SubCell"/>
</dbReference>
<dbReference type="PANTHER" id="PTHR48006">
    <property type="entry name" value="LEUCINE-RICH REPEAT-CONTAINING PROTEIN DDB_G0281931-RELATED"/>
    <property type="match status" value="1"/>
</dbReference>
<comment type="subcellular location">
    <subcellularLocation>
        <location evidence="1">Membrane</location>
        <topology evidence="1">Single-pass membrane protein</topology>
    </subcellularLocation>
</comment>
<dbReference type="SUPFAM" id="SSF52058">
    <property type="entry name" value="L domain-like"/>
    <property type="match status" value="1"/>
</dbReference>
<dbReference type="InterPro" id="IPR001611">
    <property type="entry name" value="Leu-rich_rpt"/>
</dbReference>
<proteinExistence type="predicted"/>
<dbReference type="PANTHER" id="PTHR48006:SF88">
    <property type="entry name" value="LRR RECEPTOR-LIKE KINASE FAMILY PROTEIN"/>
    <property type="match status" value="1"/>
</dbReference>
<evidence type="ECO:0000256" key="1">
    <source>
        <dbReference type="ARBA" id="ARBA00004167"/>
    </source>
</evidence>
<keyword evidence="13" id="KW-1185">Reference proteome</keyword>
<dbReference type="GO" id="GO:0004672">
    <property type="term" value="F:protein kinase activity"/>
    <property type="evidence" value="ECO:0007669"/>
    <property type="project" value="InterPro"/>
</dbReference>
<organism evidence="12 13">
    <name type="scientific">Spirodela intermedia</name>
    <name type="common">Intermediate duckweed</name>
    <dbReference type="NCBI Taxonomy" id="51605"/>
    <lineage>
        <taxon>Eukaryota</taxon>
        <taxon>Viridiplantae</taxon>
        <taxon>Streptophyta</taxon>
        <taxon>Embryophyta</taxon>
        <taxon>Tracheophyta</taxon>
        <taxon>Spermatophyta</taxon>
        <taxon>Magnoliopsida</taxon>
        <taxon>Liliopsida</taxon>
        <taxon>Araceae</taxon>
        <taxon>Lemnoideae</taxon>
        <taxon>Spirodela</taxon>
    </lineage>
</organism>
<evidence type="ECO:0000313" key="12">
    <source>
        <dbReference type="EMBL" id="CAA7396609.1"/>
    </source>
</evidence>
<reference evidence="12" key="1">
    <citation type="submission" date="2020-02" db="EMBL/GenBank/DDBJ databases">
        <authorList>
            <person name="Scholz U."/>
            <person name="Mascher M."/>
            <person name="Fiebig A."/>
        </authorList>
    </citation>
    <scope>NUCLEOTIDE SEQUENCE</scope>
</reference>
<dbReference type="Pfam" id="PF08263">
    <property type="entry name" value="LRRNT_2"/>
    <property type="match status" value="1"/>
</dbReference>
<dbReference type="FunFam" id="1.10.510.10:FF:000095">
    <property type="entry name" value="protein STRUBBELIG-RECEPTOR FAMILY 8"/>
    <property type="match status" value="1"/>
</dbReference>
<evidence type="ECO:0000256" key="5">
    <source>
        <dbReference type="ARBA" id="ARBA00022737"/>
    </source>
</evidence>
<dbReference type="InterPro" id="IPR001245">
    <property type="entry name" value="Ser-Thr/Tyr_kinase_cat_dom"/>
</dbReference>
<evidence type="ECO:0000259" key="11">
    <source>
        <dbReference type="PROSITE" id="PS50011"/>
    </source>
</evidence>
<dbReference type="Gene3D" id="1.10.510.10">
    <property type="entry name" value="Transferase(Phosphotransferase) domain 1"/>
    <property type="match status" value="1"/>
</dbReference>
<dbReference type="Gene3D" id="3.80.10.10">
    <property type="entry name" value="Ribonuclease Inhibitor"/>
    <property type="match status" value="1"/>
</dbReference>
<evidence type="ECO:0000256" key="8">
    <source>
        <dbReference type="ARBA" id="ARBA00023180"/>
    </source>
</evidence>
<gene>
    <name evidence="12" type="ORF">SI8410_05007272</name>
</gene>
<keyword evidence="6 9" id="KW-1133">Transmembrane helix</keyword>
<dbReference type="AlphaFoldDB" id="A0A7I8KFP8"/>
<dbReference type="GO" id="GO:0005524">
    <property type="term" value="F:ATP binding"/>
    <property type="evidence" value="ECO:0007669"/>
    <property type="project" value="InterPro"/>
</dbReference>
<dbReference type="FunFam" id="3.80.10.10:FF:000275">
    <property type="entry name" value="Leucine-rich repeat receptor-like protein kinase"/>
    <property type="match status" value="1"/>
</dbReference>
<dbReference type="SUPFAM" id="SSF56112">
    <property type="entry name" value="Protein kinase-like (PK-like)"/>
    <property type="match status" value="1"/>
</dbReference>
<evidence type="ECO:0000313" key="13">
    <source>
        <dbReference type="Proteomes" id="UP000663760"/>
    </source>
</evidence>
<evidence type="ECO:0000256" key="7">
    <source>
        <dbReference type="ARBA" id="ARBA00023136"/>
    </source>
</evidence>
<dbReference type="InterPro" id="IPR000719">
    <property type="entry name" value="Prot_kinase_dom"/>
</dbReference>
<dbReference type="Pfam" id="PF00560">
    <property type="entry name" value="LRR_1"/>
    <property type="match status" value="3"/>
</dbReference>
<keyword evidence="7 9" id="KW-0472">Membrane</keyword>
<dbReference type="OrthoDB" id="2151624at2759"/>
<keyword evidence="5" id="KW-0677">Repeat</keyword>
<name>A0A7I8KFP8_SPIIN</name>
<accession>A0A7I8KFP8</accession>
<dbReference type="InterPro" id="IPR011009">
    <property type="entry name" value="Kinase-like_dom_sf"/>
</dbReference>
<feature type="signal peptide" evidence="10">
    <location>
        <begin position="1"/>
        <end position="27"/>
    </location>
</feature>
<keyword evidence="4 10" id="KW-0732">Signal</keyword>
<evidence type="ECO:0000256" key="10">
    <source>
        <dbReference type="SAM" id="SignalP"/>
    </source>
</evidence>
<protein>
    <recommendedName>
        <fullName evidence="11">Protein kinase domain-containing protein</fullName>
    </recommendedName>
</protein>
<evidence type="ECO:0000256" key="6">
    <source>
        <dbReference type="ARBA" id="ARBA00022989"/>
    </source>
</evidence>